<evidence type="ECO:0000256" key="3">
    <source>
        <dbReference type="ARBA" id="ARBA00022723"/>
    </source>
</evidence>
<dbReference type="AlphaFoldDB" id="A0A1I5UGG2"/>
<dbReference type="InterPro" id="IPR007197">
    <property type="entry name" value="rSAM"/>
</dbReference>
<name>A0A1I5UGG2_9BACT</name>
<dbReference type="RefSeq" id="WP_092017790.1">
    <property type="nucleotide sequence ID" value="NZ_FOXH01000007.1"/>
</dbReference>
<comment type="cofactor">
    <cofactor evidence="1">
        <name>[4Fe-4S] cluster</name>
        <dbReference type="ChEBI" id="CHEBI:49883"/>
    </cofactor>
</comment>
<keyword evidence="3" id="KW-0479">Metal-binding</keyword>
<dbReference type="Pfam" id="PF04055">
    <property type="entry name" value="Radical_SAM"/>
    <property type="match status" value="1"/>
</dbReference>
<dbReference type="STRING" id="1079859.SAMN04515674_107168"/>
<sequence>MNSLGSDHEICEATGISGSFRTIQIHPTLRCNLLCKHCYSSSSPVFKTGLESERLLRFIQYAERKGFNAISLSGGEPLMYRELDKVVQFAKSLGMRTGMVSNGMLLGSEFAGKVLESVDIVAISIDGEPEWHDYMRGQKGAFQHTLRGIEILRNLHKPFGFIHTITSKSWESLIWLADFAVSQGARLLHLHPVENSGRASTEMSDYMLNDTIRYKIFILTEYLRNKYSCRLEIQLDLSHRDYIKENPEVVRFYNPDNSSLADRLEKSMNNIVVDEKGDIYPISYGISSKFRIGSIYQRSFEGMFERFLEEKGRYLDTLLSRTYDMIVHDESVDMVSWGEMIVEQSLQSSDLMTV</sequence>
<dbReference type="Proteomes" id="UP000199306">
    <property type="component" value="Unassembled WGS sequence"/>
</dbReference>
<keyword evidence="2" id="KW-0949">S-adenosyl-L-methionine</keyword>
<dbReference type="GO" id="GO:0046872">
    <property type="term" value="F:metal ion binding"/>
    <property type="evidence" value="ECO:0007669"/>
    <property type="project" value="UniProtKB-KW"/>
</dbReference>
<feature type="domain" description="Radical SAM core" evidence="6">
    <location>
        <begin position="15"/>
        <end position="230"/>
    </location>
</feature>
<dbReference type="SUPFAM" id="SSF102114">
    <property type="entry name" value="Radical SAM enzymes"/>
    <property type="match status" value="1"/>
</dbReference>
<keyword evidence="5" id="KW-0411">Iron-sulfur</keyword>
<dbReference type="PANTHER" id="PTHR11228">
    <property type="entry name" value="RADICAL SAM DOMAIN PROTEIN"/>
    <property type="match status" value="1"/>
</dbReference>
<dbReference type="OrthoDB" id="7021155at2"/>
<dbReference type="SFLD" id="SFLDS00029">
    <property type="entry name" value="Radical_SAM"/>
    <property type="match status" value="1"/>
</dbReference>
<evidence type="ECO:0000313" key="8">
    <source>
        <dbReference type="Proteomes" id="UP000199306"/>
    </source>
</evidence>
<proteinExistence type="predicted"/>
<dbReference type="InterPro" id="IPR050377">
    <property type="entry name" value="Radical_SAM_PqqE_MftC-like"/>
</dbReference>
<protein>
    <submittedName>
        <fullName evidence="7">Radical SAM superfamily enzyme, MoaA/NifB/PqqE/SkfB family</fullName>
    </submittedName>
</protein>
<dbReference type="PROSITE" id="PS51918">
    <property type="entry name" value="RADICAL_SAM"/>
    <property type="match status" value="1"/>
</dbReference>
<dbReference type="CDD" id="cd01335">
    <property type="entry name" value="Radical_SAM"/>
    <property type="match status" value="1"/>
</dbReference>
<reference evidence="7 8" key="1">
    <citation type="submission" date="2016-10" db="EMBL/GenBank/DDBJ databases">
        <authorList>
            <person name="de Groot N.N."/>
        </authorList>
    </citation>
    <scope>NUCLEOTIDE SEQUENCE [LARGE SCALE GENOMIC DNA]</scope>
    <source>
        <strain evidence="8">E92,LMG 26720,CCM 7988</strain>
    </source>
</reference>
<dbReference type="InterPro" id="IPR058240">
    <property type="entry name" value="rSAM_sf"/>
</dbReference>
<dbReference type="PANTHER" id="PTHR11228:SF7">
    <property type="entry name" value="PQQA PEPTIDE CYCLASE"/>
    <property type="match status" value="1"/>
</dbReference>
<evidence type="ECO:0000256" key="1">
    <source>
        <dbReference type="ARBA" id="ARBA00001966"/>
    </source>
</evidence>
<dbReference type="GO" id="GO:0003824">
    <property type="term" value="F:catalytic activity"/>
    <property type="evidence" value="ECO:0007669"/>
    <property type="project" value="InterPro"/>
</dbReference>
<dbReference type="Gene3D" id="3.20.20.70">
    <property type="entry name" value="Aldolase class I"/>
    <property type="match status" value="1"/>
</dbReference>
<organism evidence="7 8">
    <name type="scientific">Pseudarcicella hirudinis</name>
    <dbReference type="NCBI Taxonomy" id="1079859"/>
    <lineage>
        <taxon>Bacteria</taxon>
        <taxon>Pseudomonadati</taxon>
        <taxon>Bacteroidota</taxon>
        <taxon>Cytophagia</taxon>
        <taxon>Cytophagales</taxon>
        <taxon>Flectobacillaceae</taxon>
        <taxon>Pseudarcicella</taxon>
    </lineage>
</organism>
<evidence type="ECO:0000259" key="6">
    <source>
        <dbReference type="PROSITE" id="PS51918"/>
    </source>
</evidence>
<keyword evidence="8" id="KW-1185">Reference proteome</keyword>
<evidence type="ECO:0000313" key="7">
    <source>
        <dbReference type="EMBL" id="SFP94320.1"/>
    </source>
</evidence>
<evidence type="ECO:0000256" key="4">
    <source>
        <dbReference type="ARBA" id="ARBA00023004"/>
    </source>
</evidence>
<accession>A0A1I5UGG2</accession>
<gene>
    <name evidence="7" type="ORF">SAMN04515674_107168</name>
</gene>
<dbReference type="SFLD" id="SFLDG01067">
    <property type="entry name" value="SPASM/twitch_domain_containing"/>
    <property type="match status" value="1"/>
</dbReference>
<evidence type="ECO:0000256" key="2">
    <source>
        <dbReference type="ARBA" id="ARBA00022691"/>
    </source>
</evidence>
<keyword evidence="4" id="KW-0408">Iron</keyword>
<dbReference type="GO" id="GO:0051536">
    <property type="term" value="F:iron-sulfur cluster binding"/>
    <property type="evidence" value="ECO:0007669"/>
    <property type="project" value="UniProtKB-KW"/>
</dbReference>
<dbReference type="EMBL" id="FOXH01000007">
    <property type="protein sequence ID" value="SFP94320.1"/>
    <property type="molecule type" value="Genomic_DNA"/>
</dbReference>
<evidence type="ECO:0000256" key="5">
    <source>
        <dbReference type="ARBA" id="ARBA00023014"/>
    </source>
</evidence>
<dbReference type="InterPro" id="IPR013785">
    <property type="entry name" value="Aldolase_TIM"/>
</dbReference>